<name>W4QDD9_9BACI</name>
<protein>
    <submittedName>
        <fullName evidence="1">Uncharacterized protein</fullName>
    </submittedName>
</protein>
<keyword evidence="2" id="KW-1185">Reference proteome</keyword>
<organism evidence="1 2">
    <name type="scientific">Halalkalibacter hemicellulosilyticusJCM 9152</name>
    <dbReference type="NCBI Taxonomy" id="1236971"/>
    <lineage>
        <taxon>Bacteria</taxon>
        <taxon>Bacillati</taxon>
        <taxon>Bacillota</taxon>
        <taxon>Bacilli</taxon>
        <taxon>Bacillales</taxon>
        <taxon>Bacillaceae</taxon>
        <taxon>Halalkalibacter</taxon>
    </lineage>
</organism>
<comment type="caution">
    <text evidence="1">The sequence shown here is derived from an EMBL/GenBank/DDBJ whole genome shotgun (WGS) entry which is preliminary data.</text>
</comment>
<sequence>MVMKKVANVIVDNNLLKEYENRLKEIATVYQEQTEVKWPALFFLTESNQTFFVFRKCGRNV</sequence>
<reference evidence="1" key="1">
    <citation type="journal article" date="2014" name="Genome Announc.">
        <title>Draft Genome Sequences of Three Alkaliphilic Bacillus Strains, Bacillus wakoensis JCM 9140T, Bacillus akibai JCM 9157T, and Bacillus hemicellulosilyticus JCM 9152T.</title>
        <authorList>
            <person name="Yuki M."/>
            <person name="Oshima K."/>
            <person name="Suda W."/>
            <person name="Oshida Y."/>
            <person name="Kitamura K."/>
            <person name="Iida T."/>
            <person name="Hattori M."/>
            <person name="Ohkuma M."/>
        </authorList>
    </citation>
    <scope>NUCLEOTIDE SEQUENCE [LARGE SCALE GENOMIC DNA]</scope>
    <source>
        <strain evidence="1">JCM 9152</strain>
    </source>
</reference>
<gene>
    <name evidence="1" type="ORF">JCM9152_1472</name>
</gene>
<evidence type="ECO:0000313" key="2">
    <source>
        <dbReference type="Proteomes" id="UP000018895"/>
    </source>
</evidence>
<dbReference type="RefSeq" id="WP_035342398.1">
    <property type="nucleotide sequence ID" value="NZ_BAUU01000009.1"/>
</dbReference>
<evidence type="ECO:0000313" key="1">
    <source>
        <dbReference type="EMBL" id="GAE30076.1"/>
    </source>
</evidence>
<dbReference type="EMBL" id="BAUU01000009">
    <property type="protein sequence ID" value="GAE30076.1"/>
    <property type="molecule type" value="Genomic_DNA"/>
</dbReference>
<accession>W4QDD9</accession>
<dbReference type="AlphaFoldDB" id="W4QDD9"/>
<proteinExistence type="predicted"/>
<dbReference type="Proteomes" id="UP000018895">
    <property type="component" value="Unassembled WGS sequence"/>
</dbReference>